<proteinExistence type="predicted"/>
<evidence type="ECO:0000313" key="2">
    <source>
        <dbReference type="Proteomes" id="UP000467700"/>
    </source>
</evidence>
<evidence type="ECO:0000313" key="1">
    <source>
        <dbReference type="EMBL" id="CAA7263122.1"/>
    </source>
</evidence>
<dbReference type="AlphaFoldDB" id="A0A8S0WQR8"/>
<dbReference type="Proteomes" id="UP000467700">
    <property type="component" value="Unassembled WGS sequence"/>
</dbReference>
<dbReference type="OrthoDB" id="2245455at2759"/>
<dbReference type="EMBL" id="CACVBS010000038">
    <property type="protein sequence ID" value="CAA7263122.1"/>
    <property type="molecule type" value="Genomic_DNA"/>
</dbReference>
<sequence>MANHTIAKDLNTALRWATEAVRFDKRGQDYGAAMDAYAKSVSLLGDILEVLECERSAGRLNKTRDNELNKLARIHDSYRDRMLVLSLTFGFEMPPELEKLMTTPTWR</sequence>
<keyword evidence="2" id="KW-1185">Reference proteome</keyword>
<reference evidence="1 2" key="1">
    <citation type="submission" date="2020-01" db="EMBL/GenBank/DDBJ databases">
        <authorList>
            <person name="Gupta K D."/>
        </authorList>
    </citation>
    <scope>NUCLEOTIDE SEQUENCE [LARGE SCALE GENOMIC DNA]</scope>
</reference>
<protein>
    <recommendedName>
        <fullName evidence="3">MIT domain-containing protein</fullName>
    </recommendedName>
</protein>
<accession>A0A8S0WQR8</accession>
<organism evidence="1 2">
    <name type="scientific">Cyclocybe aegerita</name>
    <name type="common">Black poplar mushroom</name>
    <name type="synonym">Agrocybe aegerita</name>
    <dbReference type="NCBI Taxonomy" id="1973307"/>
    <lineage>
        <taxon>Eukaryota</taxon>
        <taxon>Fungi</taxon>
        <taxon>Dikarya</taxon>
        <taxon>Basidiomycota</taxon>
        <taxon>Agaricomycotina</taxon>
        <taxon>Agaricomycetes</taxon>
        <taxon>Agaricomycetidae</taxon>
        <taxon>Agaricales</taxon>
        <taxon>Agaricineae</taxon>
        <taxon>Bolbitiaceae</taxon>
        <taxon>Cyclocybe</taxon>
    </lineage>
</organism>
<comment type="caution">
    <text evidence="1">The sequence shown here is derived from an EMBL/GenBank/DDBJ whole genome shotgun (WGS) entry which is preliminary data.</text>
</comment>
<gene>
    <name evidence="1" type="ORF">AAE3_LOCUS5464</name>
</gene>
<evidence type="ECO:0008006" key="3">
    <source>
        <dbReference type="Google" id="ProtNLM"/>
    </source>
</evidence>
<name>A0A8S0WQR8_CYCAE</name>